<keyword evidence="2" id="KW-0812">Transmembrane</keyword>
<feature type="compositionally biased region" description="Low complexity" evidence="1">
    <location>
        <begin position="177"/>
        <end position="204"/>
    </location>
</feature>
<proteinExistence type="predicted"/>
<keyword evidence="2" id="KW-1133">Transmembrane helix</keyword>
<gene>
    <name evidence="3" type="ORF">GCM10009831_14590</name>
</gene>
<protein>
    <submittedName>
        <fullName evidence="3">Uncharacterized protein</fullName>
    </submittedName>
</protein>
<evidence type="ECO:0000313" key="4">
    <source>
        <dbReference type="Proteomes" id="UP001500383"/>
    </source>
</evidence>
<evidence type="ECO:0000256" key="1">
    <source>
        <dbReference type="SAM" id="MobiDB-lite"/>
    </source>
</evidence>
<feature type="transmembrane region" description="Helical" evidence="2">
    <location>
        <begin position="91"/>
        <end position="109"/>
    </location>
</feature>
<dbReference type="Proteomes" id="UP001500383">
    <property type="component" value="Unassembled WGS sequence"/>
</dbReference>
<evidence type="ECO:0000313" key="3">
    <source>
        <dbReference type="EMBL" id="GAA1705980.1"/>
    </source>
</evidence>
<feature type="compositionally biased region" description="Low complexity" evidence="1">
    <location>
        <begin position="124"/>
        <end position="170"/>
    </location>
</feature>
<keyword evidence="4" id="KW-1185">Reference proteome</keyword>
<dbReference type="EMBL" id="BAAAQG010000007">
    <property type="protein sequence ID" value="GAA1705980.1"/>
    <property type="molecule type" value="Genomic_DNA"/>
</dbReference>
<feature type="region of interest" description="Disordered" evidence="1">
    <location>
        <begin position="117"/>
        <end position="224"/>
    </location>
</feature>
<feature type="region of interest" description="Disordered" evidence="1">
    <location>
        <begin position="1"/>
        <end position="75"/>
    </location>
</feature>
<evidence type="ECO:0000256" key="2">
    <source>
        <dbReference type="SAM" id="Phobius"/>
    </source>
</evidence>
<dbReference type="RefSeq" id="WP_182658188.1">
    <property type="nucleotide sequence ID" value="NZ_BAAAQG010000007.1"/>
</dbReference>
<organism evidence="3 4">
    <name type="scientific">Dietzia cercidiphylli</name>
    <dbReference type="NCBI Taxonomy" id="498199"/>
    <lineage>
        <taxon>Bacteria</taxon>
        <taxon>Bacillati</taxon>
        <taxon>Actinomycetota</taxon>
        <taxon>Actinomycetes</taxon>
        <taxon>Mycobacteriales</taxon>
        <taxon>Dietziaceae</taxon>
        <taxon>Dietzia</taxon>
    </lineage>
</organism>
<name>A0ABN2IJ03_9ACTN</name>
<feature type="compositionally biased region" description="Basic and acidic residues" evidence="1">
    <location>
        <begin position="1"/>
        <end position="21"/>
    </location>
</feature>
<accession>A0ABN2IJ03</accession>
<keyword evidence="2" id="KW-0472">Membrane</keyword>
<comment type="caution">
    <text evidence="3">The sequence shown here is derived from an EMBL/GenBank/DDBJ whole genome shotgun (WGS) entry which is preliminary data.</text>
</comment>
<reference evidence="3 4" key="1">
    <citation type="journal article" date="2019" name="Int. J. Syst. Evol. Microbiol.">
        <title>The Global Catalogue of Microorganisms (GCM) 10K type strain sequencing project: providing services to taxonomists for standard genome sequencing and annotation.</title>
        <authorList>
            <consortium name="The Broad Institute Genomics Platform"/>
            <consortium name="The Broad Institute Genome Sequencing Center for Infectious Disease"/>
            <person name="Wu L."/>
            <person name="Ma J."/>
        </authorList>
    </citation>
    <scope>NUCLEOTIDE SEQUENCE [LARGE SCALE GENOMIC DNA]</scope>
    <source>
        <strain evidence="3 4">JCM 16002</strain>
    </source>
</reference>
<sequence length="224" mass="23274">MAERRDDDTTAEDHTPDDHTPEGTTSDAVSSGELGPEAEDSARTEAATTREPLISGDPLGLGGTTDPDAPSRRPRPKIVSLLGEFFRMSRTTAILLVAFVLFAMLYSLVKDQPVARFGPPPPQTDTAETEPPAPAEGTTPVEESPTPGTTVDQTTVPTATPQTSPPVTGTTPPPGRQTPTSPTGATGQQAPPQQSPQEQSPQEQARQGEDSGDAGAGENPVTTS</sequence>